<dbReference type="STRING" id="215637.A0A4P9ZMC2"/>
<dbReference type="InterPro" id="IPR043502">
    <property type="entry name" value="DNA/RNA_pol_sf"/>
</dbReference>
<protein>
    <submittedName>
        <fullName evidence="1">Uncharacterized protein</fullName>
    </submittedName>
</protein>
<dbReference type="Gene3D" id="3.10.10.10">
    <property type="entry name" value="HIV Type 1 Reverse Transcriptase, subunit A, domain 1"/>
    <property type="match status" value="1"/>
</dbReference>
<dbReference type="InterPro" id="IPR043128">
    <property type="entry name" value="Rev_trsase/Diguanyl_cyclase"/>
</dbReference>
<gene>
    <name evidence="1" type="ORF">BJ085DRAFT_22393</name>
</gene>
<reference evidence="2" key="1">
    <citation type="journal article" date="2018" name="Nat. Microbiol.">
        <title>Leveraging single-cell genomics to expand the fungal tree of life.</title>
        <authorList>
            <person name="Ahrendt S.R."/>
            <person name="Quandt C.A."/>
            <person name="Ciobanu D."/>
            <person name="Clum A."/>
            <person name="Salamov A."/>
            <person name="Andreopoulos B."/>
            <person name="Cheng J.F."/>
            <person name="Woyke T."/>
            <person name="Pelin A."/>
            <person name="Henrissat B."/>
            <person name="Reynolds N.K."/>
            <person name="Benny G.L."/>
            <person name="Smith M.E."/>
            <person name="James T.Y."/>
            <person name="Grigoriev I.V."/>
        </authorList>
    </citation>
    <scope>NUCLEOTIDE SEQUENCE [LARGE SCALE GENOMIC DNA]</scope>
    <source>
        <strain evidence="2">RSA 468</strain>
    </source>
</reference>
<feature type="non-terminal residue" evidence="1">
    <location>
        <position position="1"/>
    </location>
</feature>
<dbReference type="EMBL" id="ML003620">
    <property type="protein sequence ID" value="RKP33701.1"/>
    <property type="molecule type" value="Genomic_DNA"/>
</dbReference>
<evidence type="ECO:0000313" key="1">
    <source>
        <dbReference type="EMBL" id="RKP33701.1"/>
    </source>
</evidence>
<proteinExistence type="predicted"/>
<dbReference type="Gene3D" id="3.30.70.270">
    <property type="match status" value="1"/>
</dbReference>
<sequence>IRHSQSERGASIAFAKKVDRCLCPCLKFQGLNPVTKRDLKLLPSLLGMRDQSAYAKYLTLVNFKDAHRSVLVAADSTMKTAIRTR</sequence>
<organism evidence="1 2">
    <name type="scientific">Dimargaris cristalligena</name>
    <dbReference type="NCBI Taxonomy" id="215637"/>
    <lineage>
        <taxon>Eukaryota</taxon>
        <taxon>Fungi</taxon>
        <taxon>Fungi incertae sedis</taxon>
        <taxon>Zoopagomycota</taxon>
        <taxon>Kickxellomycotina</taxon>
        <taxon>Dimargaritomycetes</taxon>
        <taxon>Dimargaritales</taxon>
        <taxon>Dimargaritaceae</taxon>
        <taxon>Dimargaris</taxon>
    </lineage>
</organism>
<evidence type="ECO:0000313" key="2">
    <source>
        <dbReference type="Proteomes" id="UP000268162"/>
    </source>
</evidence>
<name>A0A4P9ZMC2_9FUNG</name>
<keyword evidence="2" id="KW-1185">Reference proteome</keyword>
<dbReference type="Proteomes" id="UP000268162">
    <property type="component" value="Unassembled WGS sequence"/>
</dbReference>
<dbReference type="SUPFAM" id="SSF56672">
    <property type="entry name" value="DNA/RNA polymerases"/>
    <property type="match status" value="1"/>
</dbReference>
<dbReference type="AlphaFoldDB" id="A0A4P9ZMC2"/>
<accession>A0A4P9ZMC2</accession>